<dbReference type="EMBL" id="AMZN01000066">
    <property type="protein sequence ID" value="ELR69843.1"/>
    <property type="molecule type" value="Genomic_DNA"/>
</dbReference>
<protein>
    <recommendedName>
        <fullName evidence="4">Ezrin/radixin/moesin family protein</fullName>
    </recommendedName>
</protein>
<keyword evidence="3" id="KW-1185">Reference proteome</keyword>
<evidence type="ECO:0000313" key="2">
    <source>
        <dbReference type="EMBL" id="ELR69843.1"/>
    </source>
</evidence>
<organism evidence="2 3">
    <name type="scientific">Fulvivirga imtechensis AK7</name>
    <dbReference type="NCBI Taxonomy" id="1237149"/>
    <lineage>
        <taxon>Bacteria</taxon>
        <taxon>Pseudomonadati</taxon>
        <taxon>Bacteroidota</taxon>
        <taxon>Cytophagia</taxon>
        <taxon>Cytophagales</taxon>
        <taxon>Fulvivirgaceae</taxon>
        <taxon>Fulvivirga</taxon>
    </lineage>
</organism>
<dbReference type="Proteomes" id="UP000011135">
    <property type="component" value="Unassembled WGS sequence"/>
</dbReference>
<sequence length="209" mass="23607">MILVLAFVATFSVESLAQLSKAEKKEWKKKAKEYSKNPEQMKQLVEENQELQGQVSKLKSENTAIQSKMSDKDAKVSELQDDLAKLRSDLSAARAEVRELKSRPSEPTSGGGQMIDGVVFKVQIGAFRNKDLSKYFENNENFSGENEDGMQKITLGQFRDYWEADTFKKYLREMGVKDAWIVPYKDGNRVPIKDVLEGVIAEDAPADSE</sequence>
<accession>L8JNU4</accession>
<proteinExistence type="predicted"/>
<dbReference type="GO" id="GO:0042834">
    <property type="term" value="F:peptidoglycan binding"/>
    <property type="evidence" value="ECO:0007669"/>
    <property type="project" value="InterPro"/>
</dbReference>
<feature type="region of interest" description="Disordered" evidence="1">
    <location>
        <begin position="52"/>
        <end position="73"/>
    </location>
</feature>
<dbReference type="eggNOG" id="ENOG50333E2">
    <property type="taxonomic scope" value="Bacteria"/>
</dbReference>
<dbReference type="AlphaFoldDB" id="L8JNU4"/>
<gene>
    <name evidence="2" type="ORF">C900_04546</name>
</gene>
<evidence type="ECO:0000256" key="1">
    <source>
        <dbReference type="SAM" id="MobiDB-lite"/>
    </source>
</evidence>
<evidence type="ECO:0000313" key="3">
    <source>
        <dbReference type="Proteomes" id="UP000011135"/>
    </source>
</evidence>
<dbReference type="SUPFAM" id="SSF110997">
    <property type="entry name" value="Sporulation related repeat"/>
    <property type="match status" value="1"/>
</dbReference>
<name>L8JNU4_9BACT</name>
<comment type="caution">
    <text evidence="2">The sequence shown here is derived from an EMBL/GenBank/DDBJ whole genome shotgun (WGS) entry which is preliminary data.</text>
</comment>
<dbReference type="Gene3D" id="1.20.5.340">
    <property type="match status" value="1"/>
</dbReference>
<reference evidence="2 3" key="1">
    <citation type="submission" date="2012-12" db="EMBL/GenBank/DDBJ databases">
        <title>Genome assembly of Fulvivirga imtechensis AK7.</title>
        <authorList>
            <person name="Nupur N."/>
            <person name="Khatri I."/>
            <person name="Kumar R."/>
            <person name="Subramanian S."/>
            <person name="Pinnaka A."/>
        </authorList>
    </citation>
    <scope>NUCLEOTIDE SEQUENCE [LARGE SCALE GENOMIC DNA]</scope>
    <source>
        <strain evidence="2 3">AK7</strain>
    </source>
</reference>
<dbReference type="InterPro" id="IPR036680">
    <property type="entry name" value="SPOR-like_sf"/>
</dbReference>
<feature type="compositionally biased region" description="Polar residues" evidence="1">
    <location>
        <begin position="52"/>
        <end position="68"/>
    </location>
</feature>
<evidence type="ECO:0008006" key="4">
    <source>
        <dbReference type="Google" id="ProtNLM"/>
    </source>
</evidence>